<accession>A0A409W607</accession>
<protein>
    <submittedName>
        <fullName evidence="2">Uncharacterized protein</fullName>
    </submittedName>
</protein>
<feature type="compositionally biased region" description="Gly residues" evidence="1">
    <location>
        <begin position="185"/>
        <end position="201"/>
    </location>
</feature>
<keyword evidence="3" id="KW-1185">Reference proteome</keyword>
<proteinExistence type="predicted"/>
<dbReference type="AlphaFoldDB" id="A0A409W607"/>
<evidence type="ECO:0000313" key="3">
    <source>
        <dbReference type="Proteomes" id="UP000284842"/>
    </source>
</evidence>
<feature type="region of interest" description="Disordered" evidence="1">
    <location>
        <begin position="183"/>
        <end position="209"/>
    </location>
</feature>
<name>A0A409W607_9AGAR</name>
<dbReference type="InParanoid" id="A0A409W607"/>
<reference evidence="2 3" key="1">
    <citation type="journal article" date="2018" name="Evol. Lett.">
        <title>Horizontal gene cluster transfer increased hallucinogenic mushroom diversity.</title>
        <authorList>
            <person name="Reynolds H.T."/>
            <person name="Vijayakumar V."/>
            <person name="Gluck-Thaler E."/>
            <person name="Korotkin H.B."/>
            <person name="Matheny P.B."/>
            <person name="Slot J.C."/>
        </authorList>
    </citation>
    <scope>NUCLEOTIDE SEQUENCE [LARGE SCALE GENOMIC DNA]</scope>
    <source>
        <strain evidence="2 3">2629</strain>
    </source>
</reference>
<organism evidence="2 3">
    <name type="scientific">Panaeolus cyanescens</name>
    <dbReference type="NCBI Taxonomy" id="181874"/>
    <lineage>
        <taxon>Eukaryota</taxon>
        <taxon>Fungi</taxon>
        <taxon>Dikarya</taxon>
        <taxon>Basidiomycota</taxon>
        <taxon>Agaricomycotina</taxon>
        <taxon>Agaricomycetes</taxon>
        <taxon>Agaricomycetidae</taxon>
        <taxon>Agaricales</taxon>
        <taxon>Agaricineae</taxon>
        <taxon>Galeropsidaceae</taxon>
        <taxon>Panaeolus</taxon>
    </lineage>
</organism>
<evidence type="ECO:0000256" key="1">
    <source>
        <dbReference type="SAM" id="MobiDB-lite"/>
    </source>
</evidence>
<sequence length="331" mass="36610">MSADAGASSWDDVLKLLRYWRHDALQVLRDRILINPQVSKDPVIKLKVPHLMDVLQNYPKASHPRDDFRAEISKWDNDMGVILATITSVIDDRDMLAVKVLAISLGPIITVFDKVPKTGDDVPADPWDINDDVPSIEITVATQANPPRSRTAYNVSAPSDYPSINNPVVQDIFSNASWLISKDSGGTGNGGGDDDQPGGGPLKPTHIQPKQPTDERFIALYLAWQDDVESSLLYLADFLRGRQIGAGGEERAILDEWIQRIEDLAHRVSLYQDEGFIPIWFLITSLQVLDLMRSVALSGWTADGNGNVCEAMTILARLIDVFCDDIRPVLG</sequence>
<dbReference type="EMBL" id="NHTK01005785">
    <property type="protein sequence ID" value="PPQ73959.1"/>
    <property type="molecule type" value="Genomic_DNA"/>
</dbReference>
<evidence type="ECO:0000313" key="2">
    <source>
        <dbReference type="EMBL" id="PPQ73959.1"/>
    </source>
</evidence>
<dbReference type="Proteomes" id="UP000284842">
    <property type="component" value="Unassembled WGS sequence"/>
</dbReference>
<comment type="caution">
    <text evidence="2">The sequence shown here is derived from an EMBL/GenBank/DDBJ whole genome shotgun (WGS) entry which is preliminary data.</text>
</comment>
<gene>
    <name evidence="2" type="ORF">CVT24_012548</name>
</gene>